<evidence type="ECO:0000313" key="2">
    <source>
        <dbReference type="EMBL" id="KAK1501977.1"/>
    </source>
</evidence>
<accession>A0ABQ9RE28</accession>
<name>A0ABQ9RE28_9PEZI</name>
<dbReference type="RefSeq" id="XP_060383659.1">
    <property type="nucleotide sequence ID" value="XM_060521445.1"/>
</dbReference>
<reference evidence="2 3" key="1">
    <citation type="submission" date="2016-10" db="EMBL/GenBank/DDBJ databases">
        <title>The genome sequence of Colletotrichum fioriniae PJ7.</title>
        <authorList>
            <person name="Baroncelli R."/>
        </authorList>
    </citation>
    <scope>NUCLEOTIDE SEQUENCE [LARGE SCALE GENOMIC DNA]</scope>
    <source>
        <strain evidence="2 3">Tom-12</strain>
    </source>
</reference>
<dbReference type="Proteomes" id="UP001227543">
    <property type="component" value="Unassembled WGS sequence"/>
</dbReference>
<comment type="caution">
    <text evidence="2">The sequence shown here is derived from an EMBL/GenBank/DDBJ whole genome shotgun (WGS) entry which is preliminary data.</text>
</comment>
<proteinExistence type="predicted"/>
<protein>
    <submittedName>
        <fullName evidence="2">Uncharacterized protein</fullName>
    </submittedName>
</protein>
<feature type="region of interest" description="Disordered" evidence="1">
    <location>
        <begin position="1"/>
        <end position="26"/>
    </location>
</feature>
<organism evidence="2 3">
    <name type="scientific">Colletotrichum tamarilloi</name>
    <dbReference type="NCBI Taxonomy" id="1209934"/>
    <lineage>
        <taxon>Eukaryota</taxon>
        <taxon>Fungi</taxon>
        <taxon>Dikarya</taxon>
        <taxon>Ascomycota</taxon>
        <taxon>Pezizomycotina</taxon>
        <taxon>Sordariomycetes</taxon>
        <taxon>Hypocreomycetidae</taxon>
        <taxon>Glomerellales</taxon>
        <taxon>Glomerellaceae</taxon>
        <taxon>Colletotrichum</taxon>
        <taxon>Colletotrichum acutatum species complex</taxon>
    </lineage>
</organism>
<sequence>MRRQTMPAIRRRRPTAPQLVTPRRRSGPHQCIGMWRHLGILQRGPSVWLGIGRGPATTAQGIVAQHLKPQSRCLGWTLTLLRLRLRPLEPFSDLGALVAAFSVTWD</sequence>
<dbReference type="EMBL" id="MLFU01000014">
    <property type="protein sequence ID" value="KAK1501977.1"/>
    <property type="molecule type" value="Genomic_DNA"/>
</dbReference>
<keyword evidence="3" id="KW-1185">Reference proteome</keyword>
<feature type="compositionally biased region" description="Basic residues" evidence="1">
    <location>
        <begin position="1"/>
        <end position="14"/>
    </location>
</feature>
<evidence type="ECO:0000313" key="3">
    <source>
        <dbReference type="Proteomes" id="UP001227543"/>
    </source>
</evidence>
<gene>
    <name evidence="2" type="ORF">CTAM01_05415</name>
</gene>
<dbReference type="GeneID" id="85405683"/>
<evidence type="ECO:0000256" key="1">
    <source>
        <dbReference type="SAM" id="MobiDB-lite"/>
    </source>
</evidence>